<dbReference type="PANTHER" id="PTHR38442:SF1">
    <property type="entry name" value="INNER MEMBRANE PROTEIN"/>
    <property type="match status" value="1"/>
</dbReference>
<organism evidence="2 3">
    <name type="scientific">Commensalibacter nepenthis</name>
    <dbReference type="NCBI Taxonomy" id="3043872"/>
    <lineage>
        <taxon>Bacteria</taxon>
        <taxon>Pseudomonadati</taxon>
        <taxon>Pseudomonadota</taxon>
        <taxon>Alphaproteobacteria</taxon>
        <taxon>Acetobacterales</taxon>
        <taxon>Acetobacteraceae</taxon>
    </lineage>
</organism>
<evidence type="ECO:0000313" key="2">
    <source>
        <dbReference type="EMBL" id="MDI2113486.1"/>
    </source>
</evidence>
<gene>
    <name evidence="2" type="ORF">QJV33_09400</name>
</gene>
<feature type="transmembrane region" description="Helical" evidence="1">
    <location>
        <begin position="411"/>
        <end position="435"/>
    </location>
</feature>
<keyword evidence="1" id="KW-0472">Membrane</keyword>
<dbReference type="EMBL" id="JASBAN010000001">
    <property type="protein sequence ID" value="MDI2113486.1"/>
    <property type="molecule type" value="Genomic_DNA"/>
</dbReference>
<proteinExistence type="predicted"/>
<evidence type="ECO:0000313" key="3">
    <source>
        <dbReference type="Proteomes" id="UP001431775"/>
    </source>
</evidence>
<keyword evidence="3" id="KW-1185">Reference proteome</keyword>
<dbReference type="RefSeq" id="WP_281463088.1">
    <property type="nucleotide sequence ID" value="NZ_JASBAN010000001.1"/>
</dbReference>
<sequence length="436" mass="49949">MQEKIENIEKTSEAEHVAWVSFIRYRRIATGLLMVMGVLTFLGYLMPYYGIIHDSFLLNVFRTGAQAGFIGGFADWFAVTALFRHPMGLPIPHTAILPMQQKRLGKGLGYFIARYVFTKDEVKETLDKIDFPSLMARYLSNQANIDMCAKIILNAVPNMLDRFEDGRASMFVSRIFSRLLSGESLSPLMVRALRTMVDNEHHQEIVSFLLEVIKKNLKEKEDSLKEIIQDRVKEQGGRFVGWMIGGSVASKVLLGINKEMDRIDPQNSDLRHGIAEWIKKEIDKFETNPERSEKISEALKLFVDHESVQEWREDIWQKIRTLVEEDVENDDGWMKSLIHDALLYLATQLREDSSVRDKVVATIQGAALRSLPHTQQWLVNFTENVVAGWDSQALISRLETRVGKDLQFIRINGSIVGFLVGIIVYLFIYMCFGHVT</sequence>
<dbReference type="PANTHER" id="PTHR38442">
    <property type="entry name" value="INNER MEMBRANE PROTEIN-RELATED"/>
    <property type="match status" value="1"/>
</dbReference>
<keyword evidence="1" id="KW-1133">Transmembrane helix</keyword>
<feature type="transmembrane region" description="Helical" evidence="1">
    <location>
        <begin position="31"/>
        <end position="52"/>
    </location>
</feature>
<keyword evidence="1" id="KW-0812">Transmembrane</keyword>
<name>A0ABT6Q998_9PROT</name>
<dbReference type="InterPro" id="IPR007383">
    <property type="entry name" value="DUF445"/>
</dbReference>
<protein>
    <submittedName>
        <fullName evidence="2">DUF445 domain-containing protein</fullName>
    </submittedName>
</protein>
<dbReference type="Proteomes" id="UP001431775">
    <property type="component" value="Unassembled WGS sequence"/>
</dbReference>
<accession>A0ABT6Q998</accession>
<comment type="caution">
    <text evidence="2">The sequence shown here is derived from an EMBL/GenBank/DDBJ whole genome shotgun (WGS) entry which is preliminary data.</text>
</comment>
<evidence type="ECO:0000256" key="1">
    <source>
        <dbReference type="SAM" id="Phobius"/>
    </source>
</evidence>
<dbReference type="Pfam" id="PF04286">
    <property type="entry name" value="DUF445"/>
    <property type="match status" value="1"/>
</dbReference>
<reference evidence="2" key="1">
    <citation type="submission" date="2023-05" db="EMBL/GenBank/DDBJ databases">
        <title>Whole genome sequence of Commensalibacter sp.</title>
        <authorList>
            <person name="Charoenyingcharoen P."/>
            <person name="Yukphan P."/>
        </authorList>
    </citation>
    <scope>NUCLEOTIDE SEQUENCE</scope>
    <source>
        <strain evidence="2">TBRC 10068</strain>
    </source>
</reference>